<dbReference type="OrthoDB" id="4727849at2759"/>
<name>A0A553HUP4_9PEZI</name>
<evidence type="ECO:0000313" key="2">
    <source>
        <dbReference type="Proteomes" id="UP000319160"/>
    </source>
</evidence>
<sequence>MAGSILKRAFGTRTMTRKDLQKLVTELDAIYKCVPYFLAFEDKRGYNIGKQFPEHLYKGGVYKELQDYWYSPRPGIHTLDRYNVFAGMAGCEWAAYQRARHPKAIVMRVYPDDRTAKEEHILFQLISSLICSFSTLVPVEFDKVDGLSKRNFEALAQGGAQGIEAGLEILESLPEFEVGGRQFLCIVDALNLAENKDTVADVKKLKAVLEQILARHNAHLLYTVAKPRKREEDFS</sequence>
<accession>A0A553HUP4</accession>
<comment type="caution">
    <text evidence="1">The sequence shown here is derived from an EMBL/GenBank/DDBJ whole genome shotgun (WGS) entry which is preliminary data.</text>
</comment>
<keyword evidence="2" id="KW-1185">Reference proteome</keyword>
<reference evidence="2" key="1">
    <citation type="submission" date="2019-06" db="EMBL/GenBank/DDBJ databases">
        <title>Draft genome sequence of the griseofulvin-producing fungus Xylaria cubensis strain G536.</title>
        <authorList>
            <person name="Mead M.E."/>
            <person name="Raja H.A."/>
            <person name="Steenwyk J.L."/>
            <person name="Knowles S.L."/>
            <person name="Oberlies N.H."/>
            <person name="Rokas A."/>
        </authorList>
    </citation>
    <scope>NUCLEOTIDE SEQUENCE [LARGE SCALE GENOMIC DNA]</scope>
    <source>
        <strain evidence="2">G536</strain>
    </source>
</reference>
<protein>
    <submittedName>
        <fullName evidence="1">Uncharacterized protein</fullName>
    </submittedName>
</protein>
<organism evidence="1 2">
    <name type="scientific">Xylaria flabelliformis</name>
    <dbReference type="NCBI Taxonomy" id="2512241"/>
    <lineage>
        <taxon>Eukaryota</taxon>
        <taxon>Fungi</taxon>
        <taxon>Dikarya</taxon>
        <taxon>Ascomycota</taxon>
        <taxon>Pezizomycotina</taxon>
        <taxon>Sordariomycetes</taxon>
        <taxon>Xylariomycetidae</taxon>
        <taxon>Xylariales</taxon>
        <taxon>Xylariaceae</taxon>
        <taxon>Xylaria</taxon>
    </lineage>
</organism>
<evidence type="ECO:0000313" key="1">
    <source>
        <dbReference type="EMBL" id="TRX91663.1"/>
    </source>
</evidence>
<dbReference type="AlphaFoldDB" id="A0A553HUP4"/>
<dbReference type="Proteomes" id="UP000319160">
    <property type="component" value="Unassembled WGS sequence"/>
</dbReference>
<proteinExistence type="predicted"/>
<gene>
    <name evidence="1" type="ORF">FHL15_007445</name>
</gene>
<dbReference type="EMBL" id="VFLP01000043">
    <property type="protein sequence ID" value="TRX91663.1"/>
    <property type="molecule type" value="Genomic_DNA"/>
</dbReference>